<dbReference type="InterPro" id="IPR039941">
    <property type="entry name" value="TT30"/>
</dbReference>
<protein>
    <recommendedName>
        <fullName evidence="3">Clathrin/coatomer adaptor adaptin-like N-terminal domain-containing protein</fullName>
    </recommendedName>
</protein>
<keyword evidence="1" id="KW-0677">Repeat</keyword>
<dbReference type="GO" id="GO:0030992">
    <property type="term" value="C:intraciliary transport particle B"/>
    <property type="evidence" value="ECO:0007669"/>
    <property type="project" value="TreeGrafter"/>
</dbReference>
<evidence type="ECO:0000313" key="4">
    <source>
        <dbReference type="EMBL" id="CAH0373623.1"/>
    </source>
</evidence>
<evidence type="ECO:0000256" key="2">
    <source>
        <dbReference type="ARBA" id="ARBA00022803"/>
    </source>
</evidence>
<dbReference type="GO" id="GO:0006886">
    <property type="term" value="P:intracellular protein transport"/>
    <property type="evidence" value="ECO:0007669"/>
    <property type="project" value="InterPro"/>
</dbReference>
<dbReference type="InterPro" id="IPR011990">
    <property type="entry name" value="TPR-like_helical_dom_sf"/>
</dbReference>
<reference evidence="4" key="1">
    <citation type="submission" date="2021-11" db="EMBL/GenBank/DDBJ databases">
        <authorList>
            <consortium name="Genoscope - CEA"/>
            <person name="William W."/>
        </authorList>
    </citation>
    <scope>NUCLEOTIDE SEQUENCE</scope>
</reference>
<dbReference type="FunFam" id="1.25.40.10:FF:000186">
    <property type="entry name" value="Tetratricopeptide repeat domain 30A"/>
    <property type="match status" value="1"/>
</dbReference>
<organism evidence="4 5">
    <name type="scientific">Pelagomonas calceolata</name>
    <dbReference type="NCBI Taxonomy" id="35677"/>
    <lineage>
        <taxon>Eukaryota</taxon>
        <taxon>Sar</taxon>
        <taxon>Stramenopiles</taxon>
        <taxon>Ochrophyta</taxon>
        <taxon>Pelagophyceae</taxon>
        <taxon>Pelagomonadales</taxon>
        <taxon>Pelagomonadaceae</taxon>
        <taxon>Pelagomonas</taxon>
    </lineage>
</organism>
<feature type="domain" description="Clathrin/coatomer adaptor adaptin-like N-terminal" evidence="3">
    <location>
        <begin position="4"/>
        <end position="143"/>
    </location>
</feature>
<name>A0A8J2SNG3_9STRA</name>
<gene>
    <name evidence="4" type="ORF">PECAL_4P08370</name>
</gene>
<keyword evidence="2" id="KW-0802">TPR repeat</keyword>
<evidence type="ECO:0000313" key="5">
    <source>
        <dbReference type="Proteomes" id="UP000789595"/>
    </source>
</evidence>
<dbReference type="InterPro" id="IPR002553">
    <property type="entry name" value="Clathrin/coatomer_adapt-like_N"/>
</dbReference>
<dbReference type="EMBL" id="CAKKNE010000004">
    <property type="protein sequence ID" value="CAH0373623.1"/>
    <property type="molecule type" value="Genomic_DNA"/>
</dbReference>
<evidence type="ECO:0000256" key="1">
    <source>
        <dbReference type="ARBA" id="ARBA00022737"/>
    </source>
</evidence>
<keyword evidence="5" id="KW-1185">Reference proteome</keyword>
<dbReference type="PANTHER" id="PTHR20931">
    <property type="entry name" value="TETRATRICOPEPTIDE REPEAT PROTEIN 30"/>
    <property type="match status" value="1"/>
</dbReference>
<dbReference type="GO" id="GO:0005879">
    <property type="term" value="C:axonemal microtubule"/>
    <property type="evidence" value="ECO:0007669"/>
    <property type="project" value="TreeGrafter"/>
</dbReference>
<dbReference type="Gene3D" id="1.25.10.10">
    <property type="entry name" value="Leucine-rich Repeat Variant"/>
    <property type="match status" value="1"/>
</dbReference>
<accession>A0A8J2SNG3</accession>
<dbReference type="OrthoDB" id="10249577at2759"/>
<evidence type="ECO:0000259" key="3">
    <source>
        <dbReference type="Pfam" id="PF01602"/>
    </source>
</evidence>
<dbReference type="GO" id="GO:0042073">
    <property type="term" value="P:intraciliary transport"/>
    <property type="evidence" value="ECO:0007669"/>
    <property type="project" value="TreeGrafter"/>
</dbReference>
<dbReference type="InterPro" id="IPR016024">
    <property type="entry name" value="ARM-type_fold"/>
</dbReference>
<proteinExistence type="predicted"/>
<dbReference type="GO" id="GO:0030117">
    <property type="term" value="C:membrane coat"/>
    <property type="evidence" value="ECO:0007669"/>
    <property type="project" value="InterPro"/>
</dbReference>
<dbReference type="GO" id="GO:0120170">
    <property type="term" value="F:intraciliary transport particle B binding"/>
    <property type="evidence" value="ECO:0007669"/>
    <property type="project" value="TreeGrafter"/>
</dbReference>
<dbReference type="AlphaFoldDB" id="A0A8J2SNG3"/>
<dbReference type="Proteomes" id="UP000789595">
    <property type="component" value="Unassembled WGS sequence"/>
</dbReference>
<dbReference type="InterPro" id="IPR011989">
    <property type="entry name" value="ARM-like"/>
</dbReference>
<comment type="caution">
    <text evidence="4">The sequence shown here is derived from an EMBL/GenBank/DDBJ whole genome shotgun (WGS) entry which is preliminary data.</text>
</comment>
<dbReference type="PANTHER" id="PTHR20931:SF0">
    <property type="entry name" value="TETRATRICOPEPTIDE REPEAT PROTEIN 30"/>
    <property type="match status" value="1"/>
</dbReference>
<dbReference type="SUPFAM" id="SSF48452">
    <property type="entry name" value="TPR-like"/>
    <property type="match status" value="2"/>
</dbReference>
<dbReference type="Pfam" id="PF01602">
    <property type="entry name" value="Adaptin_N"/>
    <property type="match status" value="1"/>
</dbReference>
<dbReference type="GO" id="GO:0016192">
    <property type="term" value="P:vesicle-mediated transport"/>
    <property type="evidence" value="ECO:0007669"/>
    <property type="project" value="InterPro"/>
</dbReference>
<dbReference type="Gene3D" id="1.25.40.10">
    <property type="entry name" value="Tetratricopeptide repeat domain"/>
    <property type="match status" value="2"/>
</dbReference>
<dbReference type="SUPFAM" id="SSF48371">
    <property type="entry name" value="ARM repeat"/>
    <property type="match status" value="1"/>
</dbReference>
<sequence length="1037" mass="119548">MTVKSESGLKLLAINILGRFLLNSDNNMRYVSAIILDCLKDPDISIRQRALELTYQLVDANNIVELVRELLNYLVVSAIVDKSFSWLREQQDVTQLITAFFYETKSQSSYSDALYNALNEFEEFVAMHLIKRVKMLLDKSKSKALIELREKYKEIAYKILAFIRVAPNEINLTELIREAFPNDTSVLKCSVITPDHKQSTQADEERADVFSKYDGWAFYDEQHISNPPIDYRKFQELAKQMLVSVDHSSESAPEESKTPKHIFDLRSKDKYNGFPIAKEADVIPVLYVLLCNIDYLPGIIKYRDLKESRSLKSFWVSKENPTGFLAKLERAEGISYGFEYTRSDEYRSAFVNLCWSKTDLTAFAGNILDPASYSKLAMLLSYEILKYTDLEQVWSETPALSCRDDLIQIAENPMIPNKAWAMIQVMKAFLEFPKDRIVRQAEKIFDSITYIKTIWADEFLNALKHYQTQAKKWDHIITDATIFKKFTTQFIEEHIDHNGKDPYAQLLHDLAKTWRNKQQGIDRPDDPETIINYAAVAFKEGHYESARAKYVEAMNTLGYQADFACNVALCYYKQKQYAAALKSLAEIIERGVREHPELSVGSNTDGIDVRSVGNSSVLQETCLVEAFNLKAAIEFQEGNLDAAKEALSDMPPRQEEELDAVTLHNQALLHMDEDPSTGFRKLNFLLSNPPFPPETFGNLLLLHCKFGYYDLAADILAENTHLTYKFLPSELFDYLDASIMVQTSPEEAYRKYDDLTNKHIDQLRKLTKAIQDARISRDNEAIKQSLKLYDEALERYIPVLMAMARVYWDKENYPMVERLFRQSAEFCSEHEVWKLNVAHVFFMQESKFKEAIRYYDPSVKRKSEDILDVPAIVLANLCVSYIMTSQNEEAEELMRKIEKEEERLAYTEPERLCYHLCIVNLVIGTLYCAKGNFEFGISRIIKSLEPYDKKLGPDTWYYSKRCFLALAENMAKHMLMLKDTSVHEIISFLEACDSHGTNITTVITPAVDPDGKRPAVATHNVSYEARQLKKIFLKLRD</sequence>